<evidence type="ECO:0000313" key="2">
    <source>
        <dbReference type="EMBL" id="EGV93185.1"/>
    </source>
</evidence>
<feature type="compositionally biased region" description="Basic and acidic residues" evidence="1">
    <location>
        <begin position="30"/>
        <end position="62"/>
    </location>
</feature>
<gene>
    <name evidence="2" type="ORF">I79_021875</name>
</gene>
<accession>G3IDT9</accession>
<dbReference type="EMBL" id="JH002103">
    <property type="protein sequence ID" value="EGV93185.1"/>
    <property type="molecule type" value="Genomic_DNA"/>
</dbReference>
<proteinExistence type="predicted"/>
<protein>
    <submittedName>
        <fullName evidence="2">Uncharacterized protein</fullName>
    </submittedName>
</protein>
<organism evidence="2 3">
    <name type="scientific">Cricetulus griseus</name>
    <name type="common">Chinese hamster</name>
    <name type="synonym">Cricetulus barabensis griseus</name>
    <dbReference type="NCBI Taxonomy" id="10029"/>
    <lineage>
        <taxon>Eukaryota</taxon>
        <taxon>Metazoa</taxon>
        <taxon>Chordata</taxon>
        <taxon>Craniata</taxon>
        <taxon>Vertebrata</taxon>
        <taxon>Euteleostomi</taxon>
        <taxon>Mammalia</taxon>
        <taxon>Eutheria</taxon>
        <taxon>Euarchontoglires</taxon>
        <taxon>Glires</taxon>
        <taxon>Rodentia</taxon>
        <taxon>Myomorpha</taxon>
        <taxon>Muroidea</taxon>
        <taxon>Cricetidae</taxon>
        <taxon>Cricetinae</taxon>
        <taxon>Cricetulus</taxon>
    </lineage>
</organism>
<evidence type="ECO:0000313" key="3">
    <source>
        <dbReference type="Proteomes" id="UP000001075"/>
    </source>
</evidence>
<feature type="compositionally biased region" description="Basic and acidic residues" evidence="1">
    <location>
        <begin position="1"/>
        <end position="10"/>
    </location>
</feature>
<name>G3IDT9_CRIGR</name>
<dbReference type="Proteomes" id="UP000001075">
    <property type="component" value="Unassembled WGS sequence"/>
</dbReference>
<dbReference type="InParanoid" id="G3IDT9"/>
<sequence>MVYPEHEAEAGRSQSSSPAWSMKQVLGQDIQEREVGRREEERLRENQTSEMEKQDHRLEEKG</sequence>
<dbReference type="AlphaFoldDB" id="G3IDT9"/>
<evidence type="ECO:0000256" key="1">
    <source>
        <dbReference type="SAM" id="MobiDB-lite"/>
    </source>
</evidence>
<feature type="region of interest" description="Disordered" evidence="1">
    <location>
        <begin position="1"/>
        <end position="62"/>
    </location>
</feature>
<reference evidence="3" key="1">
    <citation type="journal article" date="2011" name="Nat. Biotechnol.">
        <title>The genomic sequence of the Chinese hamster ovary (CHO)-K1 cell line.</title>
        <authorList>
            <person name="Xu X."/>
            <person name="Nagarajan H."/>
            <person name="Lewis N.E."/>
            <person name="Pan S."/>
            <person name="Cai Z."/>
            <person name="Liu X."/>
            <person name="Chen W."/>
            <person name="Xie M."/>
            <person name="Wang W."/>
            <person name="Hammond S."/>
            <person name="Andersen M.R."/>
            <person name="Neff N."/>
            <person name="Passarelli B."/>
            <person name="Koh W."/>
            <person name="Fan H.C."/>
            <person name="Wang J."/>
            <person name="Gui Y."/>
            <person name="Lee K.H."/>
            <person name="Betenbaugh M.J."/>
            <person name="Quake S.R."/>
            <person name="Famili I."/>
            <person name="Palsson B.O."/>
            <person name="Wang J."/>
        </authorList>
    </citation>
    <scope>NUCLEOTIDE SEQUENCE [LARGE SCALE GENOMIC DNA]</scope>
    <source>
        <strain evidence="3">CHO K1 cell line</strain>
    </source>
</reference>